<dbReference type="Gene3D" id="3.40.228.10">
    <property type="entry name" value="Dimethylsulfoxide Reductase, domain 2"/>
    <property type="match status" value="1"/>
</dbReference>
<organism evidence="10 11">
    <name type="scientific">Candidatus Sodalis endolongispinus</name>
    <dbReference type="NCBI Taxonomy" id="2812662"/>
    <lineage>
        <taxon>Bacteria</taxon>
        <taxon>Pseudomonadati</taxon>
        <taxon>Pseudomonadota</taxon>
        <taxon>Gammaproteobacteria</taxon>
        <taxon>Enterobacterales</taxon>
        <taxon>Bruguierivoracaceae</taxon>
        <taxon>Sodalis</taxon>
    </lineage>
</organism>
<sequence>MAIRRFPQLAHWGAFTAVVEEGKLVRCEPFKHDPHPSMMLASVAPMLYSDKRIRKPAVRRSWLAARENSDRDLRGRDDFVEIAWDRALDLIAQENRRVRDRFGAEGIFTGSYGWSSAGRVHHARSLVRRFHFAGGGAVDQAGNYSWGAAQFFLPHIIGSYSPLTGRVTSWPSIIAHCGLFIAFGGLALKNAQVSSGGAGEHSLQSWLEQLAAKGTPVINISPTRDDCPAFLKAEWIPIRPNTDTALMLALAWEILQQGAQDEVFLARYCVGWPQLAAYLRGERDGIAKTPHWASAITGIPAGRIRLLAQKLMAAPRSMMTCAYALQRAHRGEQPYWMVIALAAMLGQIGLPGGGFAFGHGSMNGVGNPRLYALAPSLPLGVNPAADLSIPVARIADMLLDPGGEYSFQGQQRRYPTVDMIYWAGGNPFHHHQQLNRLLAGWRKPATVVVQDIWWTPAAKLADIVLPVTTSLERNDIGGSSRDRYVLAMQQAVAPQHQARNDFAIFADLSERLGYREAFTGGRDERGWIETLYQQSAASHAAAGHRWPPFDQFWRQGYLEVPAPAEDFVFMAAFRRDPLRHPLQTPSSRIELFSQTIAGFAYADFWPLPEWRPPAEWLGDVRATRYPLHLITVQPHDRLHSQLDPAPLAQANKTVGRETLYLHPQDAARRGIADGEQVRVYNDRGRLLAGAKLSDGVTPGVIVMAPGAWFTPTWQEDGSPATEQAGNPNVLTLDIGTSPLTQGPNAMSCLVEVIRCPPTAAPVAG</sequence>
<dbReference type="SUPFAM" id="SSF50692">
    <property type="entry name" value="ADC-like"/>
    <property type="match status" value="1"/>
</dbReference>
<evidence type="ECO:0000256" key="3">
    <source>
        <dbReference type="ARBA" id="ARBA00022505"/>
    </source>
</evidence>
<gene>
    <name evidence="10" type="ORF">JZM24_08025</name>
</gene>
<dbReference type="InterPro" id="IPR006657">
    <property type="entry name" value="MoPterin_dinucl-bd_dom"/>
</dbReference>
<dbReference type="Pfam" id="PF01568">
    <property type="entry name" value="Molydop_binding"/>
    <property type="match status" value="1"/>
</dbReference>
<dbReference type="CDD" id="cd02769">
    <property type="entry name" value="MopB_DMSOR-BSOR-TMAOR"/>
    <property type="match status" value="1"/>
</dbReference>
<evidence type="ECO:0000259" key="9">
    <source>
        <dbReference type="Pfam" id="PF18364"/>
    </source>
</evidence>
<dbReference type="PANTHER" id="PTHR43742">
    <property type="entry name" value="TRIMETHYLAMINE-N-OXIDE REDUCTASE"/>
    <property type="match status" value="1"/>
</dbReference>
<evidence type="ECO:0000313" key="10">
    <source>
        <dbReference type="EMBL" id="MBT9432084.1"/>
    </source>
</evidence>
<evidence type="ECO:0000256" key="4">
    <source>
        <dbReference type="ARBA" id="ARBA00022723"/>
    </source>
</evidence>
<evidence type="ECO:0000256" key="2">
    <source>
        <dbReference type="ARBA" id="ARBA00010312"/>
    </source>
</evidence>
<dbReference type="InterPro" id="IPR006656">
    <property type="entry name" value="Mopterin_OxRdtase"/>
</dbReference>
<dbReference type="Gene3D" id="2.40.40.20">
    <property type="match status" value="1"/>
</dbReference>
<dbReference type="Pfam" id="PF00384">
    <property type="entry name" value="Molybdopterin"/>
    <property type="match status" value="1"/>
</dbReference>
<dbReference type="InterPro" id="IPR041460">
    <property type="entry name" value="Molybdopterin_N"/>
</dbReference>
<keyword evidence="6" id="KW-0560">Oxidoreductase</keyword>
<evidence type="ECO:0000313" key="11">
    <source>
        <dbReference type="Proteomes" id="UP000811282"/>
    </source>
</evidence>
<dbReference type="Gene3D" id="3.90.55.10">
    <property type="entry name" value="Dimethylsulfoxide Reductase, domain 3"/>
    <property type="match status" value="1"/>
</dbReference>
<comment type="cofactor">
    <cofactor evidence="1">
        <name>Mo-bis(molybdopterin guanine dinucleotide)</name>
        <dbReference type="ChEBI" id="CHEBI:60539"/>
    </cofactor>
</comment>
<dbReference type="InterPro" id="IPR006655">
    <property type="entry name" value="Mopterin_OxRdtase_prok_CS"/>
</dbReference>
<evidence type="ECO:0000259" key="8">
    <source>
        <dbReference type="Pfam" id="PF01568"/>
    </source>
</evidence>
<dbReference type="SUPFAM" id="SSF53706">
    <property type="entry name" value="Formate dehydrogenase/DMSO reductase, domains 1-3"/>
    <property type="match status" value="1"/>
</dbReference>
<evidence type="ECO:0000256" key="1">
    <source>
        <dbReference type="ARBA" id="ARBA00001942"/>
    </source>
</evidence>
<dbReference type="PROSITE" id="PS00490">
    <property type="entry name" value="MOLYBDOPTERIN_PROK_2"/>
    <property type="match status" value="1"/>
</dbReference>
<reference evidence="10 11" key="1">
    <citation type="journal article" date="2021" name="Genome Biol. Evol.">
        <title>The evolution of interdependence in a four-way mealybug symbiosis.</title>
        <authorList>
            <person name="Garber A.I."/>
            <person name="Kupper M."/>
            <person name="Laetsch D.R."/>
            <person name="Weldon S.R."/>
            <person name="Ladinsky M.S."/>
            <person name="Bjorkman P.J."/>
            <person name="McCutcheon J.P."/>
        </authorList>
    </citation>
    <scope>NUCLEOTIDE SEQUENCE [LARGE SCALE GENOMIC DNA]</scope>
    <source>
        <strain evidence="10">SOD</strain>
    </source>
</reference>
<keyword evidence="4" id="KW-0479">Metal-binding</keyword>
<dbReference type="EMBL" id="JAFJYC010000001">
    <property type="protein sequence ID" value="MBT9432084.1"/>
    <property type="molecule type" value="Genomic_DNA"/>
</dbReference>
<evidence type="ECO:0000256" key="6">
    <source>
        <dbReference type="ARBA" id="ARBA00023002"/>
    </source>
</evidence>
<feature type="domain" description="Molybdopterin oxidoreductase" evidence="7">
    <location>
        <begin position="52"/>
        <end position="511"/>
    </location>
</feature>
<evidence type="ECO:0000256" key="5">
    <source>
        <dbReference type="ARBA" id="ARBA00022764"/>
    </source>
</evidence>
<keyword evidence="5" id="KW-0574">Periplasm</keyword>
<dbReference type="InterPro" id="IPR009010">
    <property type="entry name" value="Asp_de-COase-like_dom_sf"/>
</dbReference>
<comment type="caution">
    <text evidence="10">The sequence shown here is derived from an EMBL/GenBank/DDBJ whole genome shotgun (WGS) entry which is preliminary data.</text>
</comment>
<feature type="domain" description="Molybdopterin oxidoreductase N-terminal" evidence="9">
    <location>
        <begin position="9"/>
        <end position="48"/>
    </location>
</feature>
<dbReference type="Proteomes" id="UP000811282">
    <property type="component" value="Unassembled WGS sequence"/>
</dbReference>
<keyword evidence="11" id="KW-1185">Reference proteome</keyword>
<dbReference type="Gene3D" id="3.40.50.740">
    <property type="match status" value="1"/>
</dbReference>
<name>A0ABS5YAP8_9GAMM</name>
<protein>
    <submittedName>
        <fullName evidence="10">Molybdopterin guanine dinucleotide-containing S/N-oxide reductase</fullName>
    </submittedName>
</protein>
<accession>A0ABS5YAP8</accession>
<dbReference type="InterPro" id="IPR041954">
    <property type="entry name" value="CT_DMSOR/BSOR/TMAOR"/>
</dbReference>
<dbReference type="Pfam" id="PF18364">
    <property type="entry name" value="Molybdopterin_N"/>
    <property type="match status" value="1"/>
</dbReference>
<proteinExistence type="inferred from homology"/>
<evidence type="ECO:0000259" key="7">
    <source>
        <dbReference type="Pfam" id="PF00384"/>
    </source>
</evidence>
<dbReference type="RefSeq" id="WP_215669268.1">
    <property type="nucleotide sequence ID" value="NZ_JAFJYC010000001.1"/>
</dbReference>
<comment type="similarity">
    <text evidence="2">Belongs to the prokaryotic molybdopterin-containing oxidoreductase family.</text>
</comment>
<keyword evidence="3" id="KW-0500">Molybdenum</keyword>
<dbReference type="PANTHER" id="PTHR43742:SF10">
    <property type="entry name" value="TRIMETHYLAMINE-N-OXIDE REDUCTASE 2"/>
    <property type="match status" value="1"/>
</dbReference>
<feature type="domain" description="Molybdopterin dinucleotide-binding" evidence="8">
    <location>
        <begin position="627"/>
        <end position="748"/>
    </location>
</feature>
<dbReference type="InterPro" id="IPR050612">
    <property type="entry name" value="Prok_Mopterin_Oxidored"/>
</dbReference>
<dbReference type="PROSITE" id="PS00932">
    <property type="entry name" value="MOLYBDOPTERIN_PROK_3"/>
    <property type="match status" value="1"/>
</dbReference>
<dbReference type="CDD" id="cd02793">
    <property type="entry name" value="MopB_CT_DMSOR-BSOR-TMAOR"/>
    <property type="match status" value="1"/>
</dbReference>